<keyword evidence="3" id="KW-1185">Reference proteome</keyword>
<feature type="compositionally biased region" description="Low complexity" evidence="1">
    <location>
        <begin position="1"/>
        <end position="15"/>
    </location>
</feature>
<sequence length="323" mass="37271">MHPQASTSSSTSYTSQDPPPRSELWWDRIPSIKIVRPPKGPFSPQVDERCFTYCSQSITGRIHGHDPWCRTMCVRKVFLHEVTRILSRHQTETLHKQPGKPPRREVTEVIEAAPVNHPLPPEGQRYSGWLQAMFDATFGGLVAQGEDSSPGAVQPETKYWKEGWYIWWSRSRWAAQERMDLMRRSLENQTEWQQLKERRNEEWERGGSYDEHRLNEDVRVLGDHGNAPPFPDVSHESILLPLPDTFPLGQQIRNVLAPTWKVLGVVRESIASGAQKELALRIYEKALTDEPIKLLRVVCSMIWENMGFKDDDEPKSSDTRKKP</sequence>
<dbReference type="EMBL" id="JAPEVG010000094">
    <property type="protein sequence ID" value="KAJ8483416.1"/>
    <property type="molecule type" value="Genomic_DNA"/>
</dbReference>
<dbReference type="Proteomes" id="UP001215151">
    <property type="component" value="Unassembled WGS sequence"/>
</dbReference>
<evidence type="ECO:0000313" key="2">
    <source>
        <dbReference type="EMBL" id="KAJ8483416.1"/>
    </source>
</evidence>
<proteinExistence type="predicted"/>
<organism evidence="2 3">
    <name type="scientific">Trametes cubensis</name>
    <dbReference type="NCBI Taxonomy" id="1111947"/>
    <lineage>
        <taxon>Eukaryota</taxon>
        <taxon>Fungi</taxon>
        <taxon>Dikarya</taxon>
        <taxon>Basidiomycota</taxon>
        <taxon>Agaricomycotina</taxon>
        <taxon>Agaricomycetes</taxon>
        <taxon>Polyporales</taxon>
        <taxon>Polyporaceae</taxon>
        <taxon>Trametes</taxon>
    </lineage>
</organism>
<dbReference type="AlphaFoldDB" id="A0AAD7XA17"/>
<protein>
    <submittedName>
        <fullName evidence="2">Uncharacterized protein</fullName>
    </submittedName>
</protein>
<name>A0AAD7XA17_9APHY</name>
<feature type="region of interest" description="Disordered" evidence="1">
    <location>
        <begin position="1"/>
        <end position="22"/>
    </location>
</feature>
<gene>
    <name evidence="2" type="ORF">ONZ51_g4726</name>
</gene>
<comment type="caution">
    <text evidence="2">The sequence shown here is derived from an EMBL/GenBank/DDBJ whole genome shotgun (WGS) entry which is preliminary data.</text>
</comment>
<accession>A0AAD7XA17</accession>
<evidence type="ECO:0000256" key="1">
    <source>
        <dbReference type="SAM" id="MobiDB-lite"/>
    </source>
</evidence>
<reference evidence="2" key="1">
    <citation type="submission" date="2022-11" db="EMBL/GenBank/DDBJ databases">
        <title>Genome Sequence of Cubamyces cubensis.</title>
        <authorList>
            <person name="Buettner E."/>
        </authorList>
    </citation>
    <scope>NUCLEOTIDE SEQUENCE</scope>
    <source>
        <strain evidence="2">MPL-01</strain>
    </source>
</reference>
<evidence type="ECO:0000313" key="3">
    <source>
        <dbReference type="Proteomes" id="UP001215151"/>
    </source>
</evidence>